<evidence type="ECO:0000313" key="2">
    <source>
        <dbReference type="Proteomes" id="UP000829401"/>
    </source>
</evidence>
<accession>A0A9E7CRN9</accession>
<evidence type="ECO:0000313" key="1">
    <source>
        <dbReference type="EMBL" id="UNO48250.1"/>
    </source>
</evidence>
<dbReference type="AlphaFoldDB" id="T0DNK4"/>
<organism evidence="1 2">
    <name type="scientific">Alicyclobacillus acidoterrestris (strain ATCC 49025 / DSM 3922 / CIP 106132 / NCIMB 13137 / GD3B)</name>
    <dbReference type="NCBI Taxonomy" id="1356854"/>
    <lineage>
        <taxon>Bacteria</taxon>
        <taxon>Bacillati</taxon>
        <taxon>Bacillota</taxon>
        <taxon>Bacilli</taxon>
        <taxon>Bacillales</taxon>
        <taxon>Alicyclobacillaceae</taxon>
        <taxon>Alicyclobacillus</taxon>
    </lineage>
</organism>
<keyword evidence="2" id="KW-1185">Reference proteome</keyword>
<dbReference type="Proteomes" id="UP000829401">
    <property type="component" value="Chromosome"/>
</dbReference>
<proteinExistence type="predicted"/>
<accession>T0DNK4</accession>
<protein>
    <submittedName>
        <fullName evidence="1">Uncharacterized protein</fullName>
    </submittedName>
</protein>
<dbReference type="EMBL" id="CP080467">
    <property type="protein sequence ID" value="UNO48250.1"/>
    <property type="molecule type" value="Genomic_DNA"/>
</dbReference>
<dbReference type="RefSeq" id="WP_021294895.1">
    <property type="nucleotide sequence ID" value="NZ_AURB01000022.1"/>
</dbReference>
<reference evidence="2" key="1">
    <citation type="journal article" date="2022" name="G3 (Bethesda)">
        <title>Unveiling the complete genome sequence of Alicyclobacillus acidoterrestris DSM 3922T, a taint-producing strain.</title>
        <authorList>
            <person name="Leonardo I.C."/>
            <person name="Barreto Crespo M.T."/>
            <person name="Gaspar F.B."/>
        </authorList>
    </citation>
    <scope>NUCLEOTIDE SEQUENCE [LARGE SCALE GENOMIC DNA]</scope>
    <source>
        <strain evidence="2">DSM 3922</strain>
    </source>
</reference>
<sequence length="248" mass="27116">MMNSLLDCLLVGAIITNTTTAHQMYVSEAKMSAPAVSVNSAKYKPMSVPSLPKTTYKTAVSVVKMNVNHNFPSKQPKLPKTFVANIPSSYKNKWVAYAATIDGTRVLYITVPKTFTPAKPTGGTNTVANDGSFELVLNGPGASVKIDSSSMSTGDSEAEAAPFFPSARSQIESIYGWKTTTAQQLGEKVTYPNSELALFGYKDILGNNIYGFNQYIPMDKVTNLNSYTFGWDFAADIRQNRHLRQQLL</sequence>
<name>T0DNK4_ALIAG</name>
<gene>
    <name evidence="1" type="ORF">K1I37_16455</name>
</gene>
<dbReference type="KEGG" id="aaco:K1I37_16455"/>